<name>A0A2S0RDH4_9FLAO</name>
<reference evidence="1 2" key="1">
    <citation type="submission" date="2018-04" db="EMBL/GenBank/DDBJ databases">
        <title>Genome sequencing of Flavobacterium sp. HYN0048.</title>
        <authorList>
            <person name="Yi H."/>
            <person name="Baek C."/>
        </authorList>
    </citation>
    <scope>NUCLEOTIDE SEQUENCE [LARGE SCALE GENOMIC DNA]</scope>
    <source>
        <strain evidence="1 2">HYN0048</strain>
    </source>
</reference>
<accession>A0A2S0RDH4</accession>
<evidence type="ECO:0000313" key="2">
    <source>
        <dbReference type="Proteomes" id="UP000244193"/>
    </source>
</evidence>
<sequence>MKKIITLLLLATTTIYAQDQRPDIFDRKHEVKLGAIKLLAGPILEGTYEYIQNRDFTFGVSVLGNLDSKNDYYEDFSVTPFARFYFQETKEFGAKGFFVEGFAKYSSGRNTTDDWLDEESEKYSAAALGISLGKKWINRTGFVFEILGGIGRTLGNSDAAPDVIFRGDLNLGYRF</sequence>
<dbReference type="OrthoDB" id="768080at2"/>
<gene>
    <name evidence="1" type="ORF">HYN48_03965</name>
</gene>
<organism evidence="1 2">
    <name type="scientific">Flavobacterium magnum</name>
    <dbReference type="NCBI Taxonomy" id="2162713"/>
    <lineage>
        <taxon>Bacteria</taxon>
        <taxon>Pseudomonadati</taxon>
        <taxon>Bacteroidota</taxon>
        <taxon>Flavobacteriia</taxon>
        <taxon>Flavobacteriales</taxon>
        <taxon>Flavobacteriaceae</taxon>
        <taxon>Flavobacterium</taxon>
    </lineage>
</organism>
<dbReference type="EMBL" id="CP028811">
    <property type="protein sequence ID" value="AWA29308.1"/>
    <property type="molecule type" value="Genomic_DNA"/>
</dbReference>
<evidence type="ECO:0000313" key="1">
    <source>
        <dbReference type="EMBL" id="AWA29308.1"/>
    </source>
</evidence>
<dbReference type="Proteomes" id="UP000244193">
    <property type="component" value="Chromosome"/>
</dbReference>
<keyword evidence="2" id="KW-1185">Reference proteome</keyword>
<dbReference type="AlphaFoldDB" id="A0A2S0RDH4"/>
<dbReference type="KEGG" id="fmg:HYN48_03965"/>
<dbReference type="RefSeq" id="WP_108369893.1">
    <property type="nucleotide sequence ID" value="NZ_CP028811.1"/>
</dbReference>
<proteinExistence type="predicted"/>
<protein>
    <submittedName>
        <fullName evidence="1">DUF3575 domain-containing protein</fullName>
    </submittedName>
</protein>